<dbReference type="PANTHER" id="PTHR30543:SF21">
    <property type="entry name" value="NAD(P)H-DEPENDENT FMN REDUCTASE LOT6"/>
    <property type="match status" value="1"/>
</dbReference>
<dbReference type="EMBL" id="MRCU01000009">
    <property type="protein sequence ID" value="RKK12206.1"/>
    <property type="molecule type" value="Genomic_DNA"/>
</dbReference>
<dbReference type="Proteomes" id="UP000270866">
    <property type="component" value="Chromosome 11"/>
</dbReference>
<name>A0A3L6N492_FUSOX</name>
<sequence>MVAKAFQVGIIAGSQRPIQVGSQITDWVQGIIERHLGNNSNIGLRRINVKDLNCSVYDEPYPPIQITSSDQYTKDTTKAWSRVVAPLDAFVIVTPEYSLNIPAGLKNAIDLLYFEWTRKPFFIISYGGVGGIFSYENLKRSLSLAIKARVVENGVNLAFGPAENGIAPKALTGQDLGLSLTADNTLWADKRDDIKKGWEELVSLLNTKPTE</sequence>
<reference evidence="2 3" key="1">
    <citation type="journal article" date="2018" name="Sci. Rep.">
        <title>Characterisation of pathogen-specific regions and novel effector candidates in Fusarium oxysporum f. sp. cepae.</title>
        <authorList>
            <person name="Armitage A.D."/>
            <person name="Taylor A."/>
            <person name="Sobczyk M.K."/>
            <person name="Baxter L."/>
            <person name="Greenfield B.P."/>
            <person name="Bates H.J."/>
            <person name="Wilson F."/>
            <person name="Jackson A.C."/>
            <person name="Ott S."/>
            <person name="Harrison R.J."/>
            <person name="Clarkson J.P."/>
        </authorList>
    </citation>
    <scope>NUCLEOTIDE SEQUENCE [LARGE SCALE GENOMIC DNA]</scope>
    <source>
        <strain evidence="2 3">FoC_Fus2</strain>
    </source>
</reference>
<dbReference type="SUPFAM" id="SSF52218">
    <property type="entry name" value="Flavoproteins"/>
    <property type="match status" value="1"/>
</dbReference>
<evidence type="ECO:0000259" key="1">
    <source>
        <dbReference type="Pfam" id="PF03358"/>
    </source>
</evidence>
<dbReference type="Gene3D" id="3.40.50.360">
    <property type="match status" value="1"/>
</dbReference>
<dbReference type="GO" id="GO:0005829">
    <property type="term" value="C:cytosol"/>
    <property type="evidence" value="ECO:0007669"/>
    <property type="project" value="TreeGrafter"/>
</dbReference>
<protein>
    <recommendedName>
        <fullName evidence="1">NADPH-dependent FMN reductase-like domain-containing protein</fullName>
    </recommendedName>
</protein>
<feature type="domain" description="NADPH-dependent FMN reductase-like" evidence="1">
    <location>
        <begin position="8"/>
        <end position="156"/>
    </location>
</feature>
<dbReference type="InterPro" id="IPR005025">
    <property type="entry name" value="FMN_Rdtase-like_dom"/>
</dbReference>
<dbReference type="GO" id="GO:0010181">
    <property type="term" value="F:FMN binding"/>
    <property type="evidence" value="ECO:0007669"/>
    <property type="project" value="TreeGrafter"/>
</dbReference>
<dbReference type="GO" id="GO:0016491">
    <property type="term" value="F:oxidoreductase activity"/>
    <property type="evidence" value="ECO:0007669"/>
    <property type="project" value="InterPro"/>
</dbReference>
<organism evidence="2 3">
    <name type="scientific">Fusarium oxysporum f. sp. cepae</name>
    <dbReference type="NCBI Taxonomy" id="396571"/>
    <lineage>
        <taxon>Eukaryota</taxon>
        <taxon>Fungi</taxon>
        <taxon>Dikarya</taxon>
        <taxon>Ascomycota</taxon>
        <taxon>Pezizomycotina</taxon>
        <taxon>Sordariomycetes</taxon>
        <taxon>Hypocreomycetidae</taxon>
        <taxon>Hypocreales</taxon>
        <taxon>Nectriaceae</taxon>
        <taxon>Fusarium</taxon>
        <taxon>Fusarium oxysporum species complex</taxon>
    </lineage>
</organism>
<evidence type="ECO:0000313" key="2">
    <source>
        <dbReference type="EMBL" id="RKK12206.1"/>
    </source>
</evidence>
<gene>
    <name evidence="2" type="ORF">BFJ65_g14072</name>
</gene>
<dbReference type="Pfam" id="PF03358">
    <property type="entry name" value="FMN_red"/>
    <property type="match status" value="1"/>
</dbReference>
<comment type="caution">
    <text evidence="2">The sequence shown here is derived from an EMBL/GenBank/DDBJ whole genome shotgun (WGS) entry which is preliminary data.</text>
</comment>
<accession>A0A3L6N492</accession>
<dbReference type="AlphaFoldDB" id="A0A3L6N492"/>
<proteinExistence type="predicted"/>
<dbReference type="PANTHER" id="PTHR30543">
    <property type="entry name" value="CHROMATE REDUCTASE"/>
    <property type="match status" value="1"/>
</dbReference>
<dbReference type="InterPro" id="IPR029039">
    <property type="entry name" value="Flavoprotein-like_sf"/>
</dbReference>
<dbReference type="InterPro" id="IPR050712">
    <property type="entry name" value="NAD(P)H-dep_reductase"/>
</dbReference>
<evidence type="ECO:0000313" key="3">
    <source>
        <dbReference type="Proteomes" id="UP000270866"/>
    </source>
</evidence>